<keyword evidence="1" id="KW-0175">Coiled coil</keyword>
<organism evidence="3 4">
    <name type="scientific">Siminovitchia fortis</name>
    <dbReference type="NCBI Taxonomy" id="254758"/>
    <lineage>
        <taxon>Bacteria</taxon>
        <taxon>Bacillati</taxon>
        <taxon>Bacillota</taxon>
        <taxon>Bacilli</taxon>
        <taxon>Bacillales</taxon>
        <taxon>Bacillaceae</taxon>
        <taxon>Siminovitchia</taxon>
    </lineage>
</organism>
<evidence type="ECO:0000313" key="4">
    <source>
        <dbReference type="Proteomes" id="UP000273811"/>
    </source>
</evidence>
<name>A0A443IUS9_9BACI</name>
<gene>
    <name evidence="3" type="ORF">D4N35_007930</name>
</gene>
<comment type="caution">
    <text evidence="3">The sequence shown here is derived from an EMBL/GenBank/DDBJ whole genome shotgun (WGS) entry which is preliminary data.</text>
</comment>
<evidence type="ECO:0000313" key="3">
    <source>
        <dbReference type="EMBL" id="RWR11858.1"/>
    </source>
</evidence>
<feature type="region of interest" description="Disordered" evidence="2">
    <location>
        <begin position="117"/>
        <end position="156"/>
    </location>
</feature>
<evidence type="ECO:0000256" key="2">
    <source>
        <dbReference type="SAM" id="MobiDB-lite"/>
    </source>
</evidence>
<dbReference type="InterPro" id="IPR014717">
    <property type="entry name" value="Transl_elong_EF1B/ribsomal_bS6"/>
</dbReference>
<feature type="compositionally biased region" description="Basic and acidic residues" evidence="2">
    <location>
        <begin position="124"/>
        <end position="139"/>
    </location>
</feature>
<sequence>MNNLFEEKRTLFLLLLCLVFLGLLALYLFFLQPLSAELQNTRNMNASLESELAVLEAKKDPESGQDIDTLLLQKKVPLNPELEKLLLTFQQIEQTSGSRIEEVDFLYDGSEPEFDFVKEEDEESNRVEQDSTNEKEPSSSEKTSSENSEDTEKPDKLHLVTAKLNVLSPDHEHFIHFLREIEKLERVTRVDQLQVNKPTEQVLDFHEKPDKTVSFTVDVTTFYYEK</sequence>
<keyword evidence="4" id="KW-1185">Reference proteome</keyword>
<feature type="coiled-coil region" evidence="1">
    <location>
        <begin position="31"/>
        <end position="58"/>
    </location>
</feature>
<dbReference type="AlphaFoldDB" id="A0A443IUS9"/>
<reference evidence="3" key="1">
    <citation type="submission" date="2018-12" db="EMBL/GenBank/DDBJ databases">
        <authorList>
            <person name="Sun L."/>
            <person name="Chen Z."/>
        </authorList>
    </citation>
    <scope>NUCLEOTIDE SEQUENCE [LARGE SCALE GENOMIC DNA]</scope>
    <source>
        <strain evidence="3">DSM 16012</strain>
    </source>
</reference>
<dbReference type="OrthoDB" id="2718487at2"/>
<accession>A0A443IUS9</accession>
<proteinExistence type="predicted"/>
<dbReference type="RefSeq" id="WP_120072234.1">
    <property type="nucleotide sequence ID" value="NZ_CP126113.1"/>
</dbReference>
<dbReference type="Gene3D" id="3.30.70.60">
    <property type="match status" value="1"/>
</dbReference>
<dbReference type="Proteomes" id="UP000273811">
    <property type="component" value="Unassembled WGS sequence"/>
</dbReference>
<evidence type="ECO:0000256" key="1">
    <source>
        <dbReference type="SAM" id="Coils"/>
    </source>
</evidence>
<dbReference type="EMBL" id="QYTU02000014">
    <property type="protein sequence ID" value="RWR11858.1"/>
    <property type="molecule type" value="Genomic_DNA"/>
</dbReference>
<protein>
    <submittedName>
        <fullName evidence="3">Uncharacterized protein</fullName>
    </submittedName>
</protein>